<dbReference type="GO" id="GO:0006260">
    <property type="term" value="P:DNA replication"/>
    <property type="evidence" value="ECO:0007669"/>
    <property type="project" value="UniProtKB-KW"/>
</dbReference>
<dbReference type="InterPro" id="IPR000989">
    <property type="entry name" value="Rep"/>
</dbReference>
<accession>V5QQQ5</accession>
<keyword evidence="3" id="KW-0614">Plasmid</keyword>
<geneLocation type="plasmid" evidence="3">
    <name>pGTD7</name>
</geneLocation>
<organism evidence="3">
    <name type="scientific">Geobacillus sp. 610</name>
    <dbReference type="NCBI Taxonomy" id="1267277"/>
    <lineage>
        <taxon>Bacteria</taxon>
        <taxon>Bacillati</taxon>
        <taxon>Bacillota</taxon>
        <taxon>Bacilli</taxon>
        <taxon>Bacillales</taxon>
        <taxon>Anoxybacillaceae</taxon>
        <taxon>Geobacillus</taxon>
    </lineage>
</organism>
<dbReference type="EMBL" id="KC255223">
    <property type="protein sequence ID" value="AHB19299.1"/>
    <property type="molecule type" value="Genomic_DNA"/>
</dbReference>
<sequence length="289" mass="33958">MCNWRRSLKLAYQNKRIVETVNERENVRWLFLTLTVRNVDAEDLSETISEMFKAWNRLTGYKAFKTAVKGYFRALEVTWDKDKYITSRRYFKNPEYYDKQGLKIGDRNPNYGTYHPHFHVLLCVPPSYFKKKELYITQAEWTCLWKRAMRLDYTPIVHIEKVKPKKRVEDVGEYENEVKKAIKEQNAILEVSKYPVKDTDVIQGDRVTLANVVTVMTLDKALANNRLIGYGGLLKKVHKELNLDDAEDGDLIHVSEDDEVANGAFDVMARWHVGFRNYVVYDDDLKKQS</sequence>
<evidence type="ECO:0000313" key="3">
    <source>
        <dbReference type="EMBL" id="AHB19299.1"/>
    </source>
</evidence>
<proteinExistence type="inferred from homology"/>
<dbReference type="AlphaFoldDB" id="V5QQQ5"/>
<dbReference type="GO" id="GO:0003677">
    <property type="term" value="F:DNA binding"/>
    <property type="evidence" value="ECO:0007669"/>
    <property type="project" value="InterPro"/>
</dbReference>
<reference evidence="3" key="1">
    <citation type="journal article" date="2014" name="Plasmid">
        <title>Characterization of two novel plasmids from Geobacillus sp. 610 and 1121 strains.</title>
        <authorList>
            <person name="Kananaviciute R."/>
            <person name="Butaite E."/>
            <person name="Citavicius D."/>
        </authorList>
    </citation>
    <scope>NUCLEOTIDE SEQUENCE</scope>
    <source>
        <strain evidence="3">610</strain>
        <plasmid evidence="3">pGTD7</plasmid>
    </source>
</reference>
<name>V5QQQ5_9BACL</name>
<comment type="similarity">
    <text evidence="1">Belongs to the Gram-positive plasmids replication protein type 1 family.</text>
</comment>
<evidence type="ECO:0000256" key="1">
    <source>
        <dbReference type="ARBA" id="ARBA00008909"/>
    </source>
</evidence>
<dbReference type="Pfam" id="PF01446">
    <property type="entry name" value="Rep_1"/>
    <property type="match status" value="1"/>
</dbReference>
<protein>
    <submittedName>
        <fullName evidence="3">Rep7</fullName>
    </submittedName>
</protein>
<keyword evidence="2" id="KW-0235">DNA replication</keyword>
<evidence type="ECO:0000256" key="2">
    <source>
        <dbReference type="ARBA" id="ARBA00022705"/>
    </source>
</evidence>